<dbReference type="EMBL" id="OZ021741">
    <property type="protein sequence ID" value="CAK9325923.1"/>
    <property type="molecule type" value="Genomic_DNA"/>
</dbReference>
<evidence type="ECO:0008006" key="3">
    <source>
        <dbReference type="Google" id="ProtNLM"/>
    </source>
</evidence>
<evidence type="ECO:0000313" key="1">
    <source>
        <dbReference type="EMBL" id="CAK9325923.1"/>
    </source>
</evidence>
<reference evidence="1 2" key="1">
    <citation type="submission" date="2024-03" db="EMBL/GenBank/DDBJ databases">
        <authorList>
            <person name="Gkanogiannis A."/>
            <person name="Becerra Lopez-Lavalle L."/>
        </authorList>
    </citation>
    <scope>NUCLEOTIDE SEQUENCE [LARGE SCALE GENOMIC DNA]</scope>
</reference>
<proteinExistence type="predicted"/>
<sequence>MERPLVVLKLCGRNNVAGCFGAEGDEGRCRCRRELFVAVVRERWSEPPFVSGSRPPRWFSCVQVPSDVLRAAGADVVWVSCD</sequence>
<gene>
    <name evidence="1" type="ORF">CITCOLO1_LOCUS18199</name>
</gene>
<name>A0ABP0YZG2_9ROSI</name>
<keyword evidence="2" id="KW-1185">Reference proteome</keyword>
<organism evidence="1 2">
    <name type="scientific">Citrullus colocynthis</name>
    <name type="common">colocynth</name>
    <dbReference type="NCBI Taxonomy" id="252529"/>
    <lineage>
        <taxon>Eukaryota</taxon>
        <taxon>Viridiplantae</taxon>
        <taxon>Streptophyta</taxon>
        <taxon>Embryophyta</taxon>
        <taxon>Tracheophyta</taxon>
        <taxon>Spermatophyta</taxon>
        <taxon>Magnoliopsida</taxon>
        <taxon>eudicotyledons</taxon>
        <taxon>Gunneridae</taxon>
        <taxon>Pentapetalae</taxon>
        <taxon>rosids</taxon>
        <taxon>fabids</taxon>
        <taxon>Cucurbitales</taxon>
        <taxon>Cucurbitaceae</taxon>
        <taxon>Benincaseae</taxon>
        <taxon>Citrullus</taxon>
    </lineage>
</organism>
<dbReference type="Proteomes" id="UP001642487">
    <property type="component" value="Chromosome 7"/>
</dbReference>
<evidence type="ECO:0000313" key="2">
    <source>
        <dbReference type="Proteomes" id="UP001642487"/>
    </source>
</evidence>
<accession>A0ABP0YZG2</accession>
<protein>
    <recommendedName>
        <fullName evidence="3">Phosphoribosylanthranilate isomerase</fullName>
    </recommendedName>
</protein>